<keyword evidence="2" id="KW-1185">Reference proteome</keyword>
<reference evidence="1 2" key="1">
    <citation type="journal article" date="2020" name="Sci. Rep.">
        <title>A novel cyanobacterial geosmin producer, revising GeoA distribution and dispersion patterns in Bacteria.</title>
        <authorList>
            <person name="Churro C."/>
            <person name="Semedo-Aguiar A.P."/>
            <person name="Silva A.D."/>
            <person name="Pereira-Leal J.B."/>
            <person name="Leite R.B."/>
        </authorList>
    </citation>
    <scope>NUCLEOTIDE SEQUENCE [LARGE SCALE GENOMIC DNA]</scope>
    <source>
        <strain evidence="1 2">IPMA8</strain>
    </source>
</reference>
<organism evidence="1 2">
    <name type="scientific">Microcoleus asticus IPMA8</name>
    <dbReference type="NCBI Taxonomy" id="2563858"/>
    <lineage>
        <taxon>Bacteria</taxon>
        <taxon>Bacillati</taxon>
        <taxon>Cyanobacteriota</taxon>
        <taxon>Cyanophyceae</taxon>
        <taxon>Oscillatoriophycideae</taxon>
        <taxon>Oscillatoriales</taxon>
        <taxon>Microcoleaceae</taxon>
        <taxon>Microcoleus</taxon>
        <taxon>Microcoleus asticus</taxon>
    </lineage>
</organism>
<name>A0ABX2CTE9_9CYAN</name>
<comment type="caution">
    <text evidence="1">The sequence shown here is derived from an EMBL/GenBank/DDBJ whole genome shotgun (WGS) entry which is preliminary data.</text>
</comment>
<evidence type="ECO:0000313" key="1">
    <source>
        <dbReference type="EMBL" id="NQE32765.1"/>
    </source>
</evidence>
<evidence type="ECO:0000313" key="2">
    <source>
        <dbReference type="Proteomes" id="UP000702425"/>
    </source>
</evidence>
<sequence length="118" mass="14143">MIEGRFEDKGEKTMTNVKPNRTVRRGRLFPEIQWSEEKKAQWRAERETFYQRCKPIFDRLKPELIDTHYNWYMAVEPDSGEYFIDKDDMQVANIAHEKYPKAKLHVFRINETGVCGTI</sequence>
<accession>A0ABX2CTE9</accession>
<gene>
    <name evidence="1" type="ORF">E5S67_00481</name>
</gene>
<protein>
    <submittedName>
        <fullName evidence="1">Uncharacterized protein</fullName>
    </submittedName>
</protein>
<dbReference type="EMBL" id="SRRZ01000005">
    <property type="protein sequence ID" value="NQE32765.1"/>
    <property type="molecule type" value="Genomic_DNA"/>
</dbReference>
<proteinExistence type="predicted"/>
<dbReference type="Proteomes" id="UP000702425">
    <property type="component" value="Unassembled WGS sequence"/>
</dbReference>